<organism evidence="7 8">
    <name type="scientific">Wenjunlia vitaminophila</name>
    <name type="common">Streptomyces vitaminophilus</name>
    <dbReference type="NCBI Taxonomy" id="76728"/>
    <lineage>
        <taxon>Bacteria</taxon>
        <taxon>Bacillati</taxon>
        <taxon>Actinomycetota</taxon>
        <taxon>Actinomycetes</taxon>
        <taxon>Kitasatosporales</taxon>
        <taxon>Streptomycetaceae</taxon>
        <taxon>Wenjunlia</taxon>
    </lineage>
</organism>
<feature type="region of interest" description="Disordered" evidence="5">
    <location>
        <begin position="188"/>
        <end position="207"/>
    </location>
</feature>
<protein>
    <submittedName>
        <fullName evidence="7">TetR family transcriptional regulator</fullName>
    </submittedName>
</protein>
<dbReference type="PROSITE" id="PS50977">
    <property type="entry name" value="HTH_TETR_2"/>
    <property type="match status" value="1"/>
</dbReference>
<dbReference type="GO" id="GO:0000976">
    <property type="term" value="F:transcription cis-regulatory region binding"/>
    <property type="evidence" value="ECO:0007669"/>
    <property type="project" value="TreeGrafter"/>
</dbReference>
<keyword evidence="8" id="KW-1185">Reference proteome</keyword>
<keyword evidence="3" id="KW-0804">Transcription</keyword>
<dbReference type="PANTHER" id="PTHR30055:SF234">
    <property type="entry name" value="HTH-TYPE TRANSCRIPTIONAL REGULATOR BETI"/>
    <property type="match status" value="1"/>
</dbReference>
<evidence type="ECO:0000256" key="5">
    <source>
        <dbReference type="SAM" id="MobiDB-lite"/>
    </source>
</evidence>
<comment type="caution">
    <text evidence="7">The sequence shown here is derived from an EMBL/GenBank/DDBJ whole genome shotgun (WGS) entry which is preliminary data.</text>
</comment>
<keyword evidence="2 4" id="KW-0238">DNA-binding</keyword>
<gene>
    <name evidence="7" type="ORF">AQ490_22530</name>
</gene>
<evidence type="ECO:0000259" key="6">
    <source>
        <dbReference type="PROSITE" id="PS50977"/>
    </source>
</evidence>
<evidence type="ECO:0000256" key="3">
    <source>
        <dbReference type="ARBA" id="ARBA00023163"/>
    </source>
</evidence>
<feature type="compositionally biased region" description="Low complexity" evidence="5">
    <location>
        <begin position="197"/>
        <end position="207"/>
    </location>
</feature>
<dbReference type="PRINTS" id="PR00455">
    <property type="entry name" value="HTHTETR"/>
</dbReference>
<dbReference type="Gene3D" id="1.10.357.10">
    <property type="entry name" value="Tetracycline Repressor, domain 2"/>
    <property type="match status" value="1"/>
</dbReference>
<evidence type="ECO:0000256" key="1">
    <source>
        <dbReference type="ARBA" id="ARBA00023015"/>
    </source>
</evidence>
<reference evidence="7 8" key="1">
    <citation type="submission" date="2015-10" db="EMBL/GenBank/DDBJ databases">
        <title>Draft genome sequence of pyrrolomycin-producing Streptomyces vitaminophilus.</title>
        <authorList>
            <person name="Graham D.E."/>
            <person name="Mahan K.M."/>
            <person name="Klingeman D.M."/>
            <person name="Hettich R.L."/>
            <person name="Parry R.J."/>
        </authorList>
    </citation>
    <scope>NUCLEOTIDE SEQUENCE [LARGE SCALE GENOMIC DNA]</scope>
    <source>
        <strain evidence="7 8">ATCC 31673</strain>
    </source>
</reference>
<keyword evidence="1" id="KW-0805">Transcription regulation</keyword>
<evidence type="ECO:0000313" key="8">
    <source>
        <dbReference type="Proteomes" id="UP000050867"/>
    </source>
</evidence>
<dbReference type="eggNOG" id="COG1309">
    <property type="taxonomic scope" value="Bacteria"/>
</dbReference>
<sequence>MGTQARSRGVDTRSRIEEVALDLFCEQGYEKTSLREIADRLEVTKAALYYHFKSKEDILISVVETVGQPLTELVEWGMSQPRTLETKREILRRYGDAVAVGAPLFRVLQENHAALRDLSIKESFRERMVQLTNLLCEDGGPLSDRVRCSMALFSLHGGMLMLRDTNTSPQERQAAALEVAYELLGATESARRSSGDQAAAPAGQPGA</sequence>
<dbReference type="InterPro" id="IPR023772">
    <property type="entry name" value="DNA-bd_HTH_TetR-type_CS"/>
</dbReference>
<dbReference type="SUPFAM" id="SSF46689">
    <property type="entry name" value="Homeodomain-like"/>
    <property type="match status" value="1"/>
</dbReference>
<evidence type="ECO:0000313" key="7">
    <source>
        <dbReference type="EMBL" id="KRV48912.1"/>
    </source>
</evidence>
<dbReference type="GO" id="GO:0003700">
    <property type="term" value="F:DNA-binding transcription factor activity"/>
    <property type="evidence" value="ECO:0007669"/>
    <property type="project" value="TreeGrafter"/>
</dbReference>
<dbReference type="EMBL" id="LLZU01000017">
    <property type="protein sequence ID" value="KRV48912.1"/>
    <property type="molecule type" value="Genomic_DNA"/>
</dbReference>
<dbReference type="Pfam" id="PF00440">
    <property type="entry name" value="TetR_N"/>
    <property type="match status" value="1"/>
</dbReference>
<dbReference type="PROSITE" id="PS01081">
    <property type="entry name" value="HTH_TETR_1"/>
    <property type="match status" value="1"/>
</dbReference>
<evidence type="ECO:0000256" key="4">
    <source>
        <dbReference type="PROSITE-ProRule" id="PRU00335"/>
    </source>
</evidence>
<feature type="DNA-binding region" description="H-T-H motif" evidence="4">
    <location>
        <begin position="33"/>
        <end position="52"/>
    </location>
</feature>
<name>A0A0T6LS76_WENVI</name>
<accession>A0A0T6LS76</accession>
<dbReference type="Proteomes" id="UP000050867">
    <property type="component" value="Unassembled WGS sequence"/>
</dbReference>
<evidence type="ECO:0000256" key="2">
    <source>
        <dbReference type="ARBA" id="ARBA00023125"/>
    </source>
</evidence>
<dbReference type="InterPro" id="IPR009057">
    <property type="entry name" value="Homeodomain-like_sf"/>
</dbReference>
<feature type="domain" description="HTH tetR-type" evidence="6">
    <location>
        <begin position="10"/>
        <end position="70"/>
    </location>
</feature>
<proteinExistence type="predicted"/>
<dbReference type="AlphaFoldDB" id="A0A0T6LS76"/>
<dbReference type="InterPro" id="IPR001647">
    <property type="entry name" value="HTH_TetR"/>
</dbReference>
<dbReference type="PANTHER" id="PTHR30055">
    <property type="entry name" value="HTH-TYPE TRANSCRIPTIONAL REGULATOR RUTR"/>
    <property type="match status" value="1"/>
</dbReference>
<dbReference type="RefSeq" id="WP_040912115.1">
    <property type="nucleotide sequence ID" value="NZ_LLZU01000017.1"/>
</dbReference>
<dbReference type="InterPro" id="IPR050109">
    <property type="entry name" value="HTH-type_TetR-like_transc_reg"/>
</dbReference>
<dbReference type="OrthoDB" id="3186364at2"/>